<proteinExistence type="predicted"/>
<keyword evidence="1" id="KW-1133">Transmembrane helix</keyword>
<name>A0A543H8E0_9MICO</name>
<accession>A0A543H8E0</accession>
<feature type="transmembrane region" description="Helical" evidence="1">
    <location>
        <begin position="36"/>
        <end position="57"/>
    </location>
</feature>
<dbReference type="Proteomes" id="UP000316747">
    <property type="component" value="Unassembled WGS sequence"/>
</dbReference>
<gene>
    <name evidence="2" type="ORF">FBY41_4662</name>
</gene>
<comment type="caution">
    <text evidence="2">The sequence shown here is derived from an EMBL/GenBank/DDBJ whole genome shotgun (WGS) entry which is preliminary data.</text>
</comment>
<dbReference type="EMBL" id="VFPM01000006">
    <property type="protein sequence ID" value="TQM54624.1"/>
    <property type="molecule type" value="Genomic_DNA"/>
</dbReference>
<keyword evidence="1" id="KW-0472">Membrane</keyword>
<keyword evidence="1" id="KW-0812">Transmembrane</keyword>
<protein>
    <submittedName>
        <fullName evidence="2">Uncharacterized protein</fullName>
    </submittedName>
</protein>
<sequence length="66" mass="6491">MSGPLRIGLGILLVLVGALWTLQGLGVVGGSVMSGVTLWAIIGPVVVLAGLALALSARRRGGGTTP</sequence>
<evidence type="ECO:0000256" key="1">
    <source>
        <dbReference type="SAM" id="Phobius"/>
    </source>
</evidence>
<reference evidence="2 3" key="1">
    <citation type="submission" date="2019-06" db="EMBL/GenBank/DDBJ databases">
        <title>Genome sequencing of plant associated microbes to promote plant fitness in Sorghum bicolor and Oryza sativa.</title>
        <authorList>
            <person name="Coleman-Derr D."/>
        </authorList>
    </citation>
    <scope>NUCLEOTIDE SEQUENCE [LARGE SCALE GENOMIC DNA]</scope>
    <source>
        <strain evidence="2 3">KV-663</strain>
    </source>
</reference>
<keyword evidence="3" id="KW-1185">Reference proteome</keyword>
<organism evidence="2 3">
    <name type="scientific">Humibacillus xanthopallidus</name>
    <dbReference type="NCBI Taxonomy" id="412689"/>
    <lineage>
        <taxon>Bacteria</taxon>
        <taxon>Bacillati</taxon>
        <taxon>Actinomycetota</taxon>
        <taxon>Actinomycetes</taxon>
        <taxon>Micrococcales</taxon>
        <taxon>Intrasporangiaceae</taxon>
        <taxon>Humibacillus</taxon>
    </lineage>
</organism>
<dbReference type="AlphaFoldDB" id="A0A543H8E0"/>
<evidence type="ECO:0000313" key="3">
    <source>
        <dbReference type="Proteomes" id="UP000316747"/>
    </source>
</evidence>
<evidence type="ECO:0000313" key="2">
    <source>
        <dbReference type="EMBL" id="TQM54624.1"/>
    </source>
</evidence>
<dbReference type="RefSeq" id="WP_141847654.1">
    <property type="nucleotide sequence ID" value="NZ_VFPM01000006.1"/>
</dbReference>